<comment type="cofactor">
    <cofactor evidence="6">
        <name>Mg(2+)</name>
        <dbReference type="ChEBI" id="CHEBI:18420"/>
    </cofactor>
</comment>
<dbReference type="Gene3D" id="3.40.50.1010">
    <property type="entry name" value="5'-nuclease"/>
    <property type="match status" value="1"/>
</dbReference>
<feature type="domain" description="PIN" evidence="7">
    <location>
        <begin position="5"/>
        <end position="125"/>
    </location>
</feature>
<keyword evidence="5 6" id="KW-0460">Magnesium</keyword>
<evidence type="ECO:0000256" key="2">
    <source>
        <dbReference type="ARBA" id="ARBA00022722"/>
    </source>
</evidence>
<evidence type="ECO:0000313" key="8">
    <source>
        <dbReference type="EMBL" id="MBC3792768.1"/>
    </source>
</evidence>
<name>A0ABR6W860_9BACT</name>
<dbReference type="CDD" id="cd18764">
    <property type="entry name" value="PIN_MtVapC3-like"/>
    <property type="match status" value="1"/>
</dbReference>
<reference evidence="8 9" key="1">
    <citation type="submission" date="2019-06" db="EMBL/GenBank/DDBJ databases">
        <title>Spirosoma utsteinense sp. nov. isolated from Antarctic ice-free soils.</title>
        <authorList>
            <person name="Tahon G."/>
        </authorList>
    </citation>
    <scope>NUCLEOTIDE SEQUENCE [LARGE SCALE GENOMIC DNA]</scope>
    <source>
        <strain evidence="8 9">LMG 31447</strain>
    </source>
</reference>
<dbReference type="Pfam" id="PF01850">
    <property type="entry name" value="PIN"/>
    <property type="match status" value="1"/>
</dbReference>
<proteinExistence type="inferred from homology"/>
<protein>
    <recommendedName>
        <fullName evidence="6">Ribonuclease VapC</fullName>
        <shortName evidence="6">RNase VapC</shortName>
        <ecNumber evidence="6">3.1.-.-</ecNumber>
    </recommendedName>
    <alternativeName>
        <fullName evidence="6">Toxin VapC</fullName>
    </alternativeName>
</protein>
<keyword evidence="6" id="KW-0800">Toxin</keyword>
<comment type="caution">
    <text evidence="8">The sequence shown here is derived from an EMBL/GenBank/DDBJ whole genome shotgun (WGS) entry which is preliminary data.</text>
</comment>
<keyword evidence="3 6" id="KW-0479">Metal-binding</keyword>
<dbReference type="EMBL" id="VFIA01000019">
    <property type="protein sequence ID" value="MBC3792768.1"/>
    <property type="molecule type" value="Genomic_DNA"/>
</dbReference>
<evidence type="ECO:0000256" key="1">
    <source>
        <dbReference type="ARBA" id="ARBA00022649"/>
    </source>
</evidence>
<dbReference type="PANTHER" id="PTHR42740:SF1">
    <property type="entry name" value="RIBONUCLEASE VAPC3"/>
    <property type="match status" value="1"/>
</dbReference>
<dbReference type="RefSeq" id="WP_186738531.1">
    <property type="nucleotide sequence ID" value="NZ_VFIA01000019.1"/>
</dbReference>
<feature type="binding site" evidence="6">
    <location>
        <position position="7"/>
    </location>
    <ligand>
        <name>Mg(2+)</name>
        <dbReference type="ChEBI" id="CHEBI:18420"/>
    </ligand>
</feature>
<evidence type="ECO:0000259" key="7">
    <source>
        <dbReference type="Pfam" id="PF01850"/>
    </source>
</evidence>
<evidence type="ECO:0000256" key="4">
    <source>
        <dbReference type="ARBA" id="ARBA00022801"/>
    </source>
</evidence>
<accession>A0ABR6W860</accession>
<comment type="function">
    <text evidence="6">Toxic component of a toxin-antitoxin (TA) system. An RNase.</text>
</comment>
<evidence type="ECO:0000256" key="3">
    <source>
        <dbReference type="ARBA" id="ARBA00022723"/>
    </source>
</evidence>
<gene>
    <name evidence="6" type="primary">vapC</name>
    <name evidence="8" type="ORF">FH603_3282</name>
</gene>
<dbReference type="SUPFAM" id="SSF88723">
    <property type="entry name" value="PIN domain-like"/>
    <property type="match status" value="1"/>
</dbReference>
<dbReference type="Proteomes" id="UP000700732">
    <property type="component" value="Unassembled WGS sequence"/>
</dbReference>
<evidence type="ECO:0000313" key="9">
    <source>
        <dbReference type="Proteomes" id="UP000700732"/>
    </source>
</evidence>
<comment type="caution">
    <text evidence="6">Lacks conserved residue(s) required for the propagation of feature annotation.</text>
</comment>
<dbReference type="InterPro" id="IPR002716">
    <property type="entry name" value="PIN_dom"/>
</dbReference>
<dbReference type="InterPro" id="IPR029060">
    <property type="entry name" value="PIN-like_dom_sf"/>
</dbReference>
<dbReference type="InterPro" id="IPR051749">
    <property type="entry name" value="PINc/VapC_TA_RNase"/>
</dbReference>
<keyword evidence="4 6" id="KW-0378">Hydrolase</keyword>
<dbReference type="HAMAP" id="MF_00265">
    <property type="entry name" value="VapC_Nob1"/>
    <property type="match status" value="1"/>
</dbReference>
<comment type="similarity">
    <text evidence="6">Belongs to the PINc/VapC protein family.</text>
</comment>
<dbReference type="InterPro" id="IPR022907">
    <property type="entry name" value="VapC_family"/>
</dbReference>
<sequence>MGQLIVDTSIWIDCFRGIINEKTKLVAEGLARTDRVTITPTILQEVLQGIRDDAKLERVRTNLLSVSMLRLDPVDAAIGAADLYRMLRKKGVTIRKPNACLIAHYAVFYDLAILHNDSDFDQIARFTALRIALPGQKQ</sequence>
<evidence type="ECO:0000256" key="6">
    <source>
        <dbReference type="HAMAP-Rule" id="MF_00265"/>
    </source>
</evidence>
<keyword evidence="2 6" id="KW-0540">Nuclease</keyword>
<dbReference type="PANTHER" id="PTHR42740">
    <property type="entry name" value="RIBONUCLEASE VAPC3"/>
    <property type="match status" value="1"/>
</dbReference>
<dbReference type="EC" id="3.1.-.-" evidence="6"/>
<keyword evidence="9" id="KW-1185">Reference proteome</keyword>
<organism evidence="8 9">
    <name type="scientific">Spirosoma utsteinense</name>
    <dbReference type="NCBI Taxonomy" id="2585773"/>
    <lineage>
        <taxon>Bacteria</taxon>
        <taxon>Pseudomonadati</taxon>
        <taxon>Bacteroidota</taxon>
        <taxon>Cytophagia</taxon>
        <taxon>Cytophagales</taxon>
        <taxon>Cytophagaceae</taxon>
        <taxon>Spirosoma</taxon>
    </lineage>
</organism>
<keyword evidence="1 6" id="KW-1277">Toxin-antitoxin system</keyword>
<evidence type="ECO:0000256" key="5">
    <source>
        <dbReference type="ARBA" id="ARBA00022842"/>
    </source>
</evidence>